<evidence type="ECO:0000313" key="2">
    <source>
        <dbReference type="RefSeq" id="XP_020855899.1"/>
    </source>
</evidence>
<dbReference type="Proteomes" id="UP000515140">
    <property type="component" value="Unplaced"/>
</dbReference>
<protein>
    <submittedName>
        <fullName evidence="2">Uncharacterized protein LOC110217725 isoform X2</fullName>
    </submittedName>
</protein>
<sequence>MSLVSMSLVEIMAVKFARMVSQMDSGVMTMMTDHSLSLTKKYQPLSQRIRQMAKIEGDSGMELHLKPNQEENEKL</sequence>
<dbReference type="AlphaFoldDB" id="A0A6P5LGT1"/>
<dbReference type="GeneID" id="110217725"/>
<reference evidence="2" key="1">
    <citation type="submission" date="2025-08" db="UniProtKB">
        <authorList>
            <consortium name="RefSeq"/>
        </authorList>
    </citation>
    <scope>IDENTIFICATION</scope>
    <source>
        <tissue evidence="2">Spleen</tissue>
    </source>
</reference>
<keyword evidence="1" id="KW-1185">Reference proteome</keyword>
<organism evidence="1 2">
    <name type="scientific">Phascolarctos cinereus</name>
    <name type="common">Koala</name>
    <dbReference type="NCBI Taxonomy" id="38626"/>
    <lineage>
        <taxon>Eukaryota</taxon>
        <taxon>Metazoa</taxon>
        <taxon>Chordata</taxon>
        <taxon>Craniata</taxon>
        <taxon>Vertebrata</taxon>
        <taxon>Euteleostomi</taxon>
        <taxon>Mammalia</taxon>
        <taxon>Metatheria</taxon>
        <taxon>Diprotodontia</taxon>
        <taxon>Phascolarctidae</taxon>
        <taxon>Phascolarctos</taxon>
    </lineage>
</organism>
<name>A0A6P5LGT1_PHACI</name>
<gene>
    <name evidence="2" type="primary">LOC110217725</name>
</gene>
<accession>A0A6P5LGT1</accession>
<evidence type="ECO:0000313" key="1">
    <source>
        <dbReference type="Proteomes" id="UP000515140"/>
    </source>
</evidence>
<proteinExistence type="predicted"/>
<dbReference type="RefSeq" id="XP_020855899.1">
    <property type="nucleotide sequence ID" value="XM_021000240.1"/>
</dbReference>